<gene>
    <name evidence="1" type="ORF">AKA01nite_18180</name>
</gene>
<comment type="caution">
    <text evidence="1">The sequence shown here is derived from an EMBL/GenBank/DDBJ whole genome shotgun (WGS) entry which is preliminary data.</text>
</comment>
<dbReference type="EMBL" id="BJUY01000040">
    <property type="protein sequence ID" value="GEK92196.1"/>
    <property type="molecule type" value="Genomic_DNA"/>
</dbReference>
<proteinExistence type="predicted"/>
<keyword evidence="2" id="KW-1185">Reference proteome</keyword>
<protein>
    <submittedName>
        <fullName evidence="1">Uncharacterized protein</fullName>
    </submittedName>
</protein>
<organism evidence="1 2">
    <name type="scientific">Alkalibacterium kapii</name>
    <dbReference type="NCBI Taxonomy" id="426704"/>
    <lineage>
        <taxon>Bacteria</taxon>
        <taxon>Bacillati</taxon>
        <taxon>Bacillota</taxon>
        <taxon>Bacilli</taxon>
        <taxon>Lactobacillales</taxon>
        <taxon>Carnobacteriaceae</taxon>
        <taxon>Alkalibacterium</taxon>
    </lineage>
</organism>
<dbReference type="AlphaFoldDB" id="A0A511AVL6"/>
<reference evidence="1 2" key="1">
    <citation type="submission" date="2019-07" db="EMBL/GenBank/DDBJ databases">
        <title>Whole genome shotgun sequence of Alkalibacterium kapii NBRC 103247.</title>
        <authorList>
            <person name="Hosoyama A."/>
            <person name="Uohara A."/>
            <person name="Ohji S."/>
            <person name="Ichikawa N."/>
        </authorList>
    </citation>
    <scope>NUCLEOTIDE SEQUENCE [LARGE SCALE GENOMIC DNA]</scope>
    <source>
        <strain evidence="1 2">NBRC 103247</strain>
    </source>
</reference>
<dbReference type="RefSeq" id="WP_146924999.1">
    <property type="nucleotide sequence ID" value="NZ_BJUY01000040.1"/>
</dbReference>
<sequence length="197" mass="23138">MTNGLEDTLFIKYKNDTTELTDLLQAHKKDSLIELSENYAVPAKKSWNKHTIATHLSEKVLEQAETIYHPVLKDILMRLPDLETNLYRVKSLDEIQGFNPLIQKGFFFVSKEKESILLIIPEEILFSVKDRLNTESPLQTDKFSSEEKQKSEWFKTWNDKLTAIYGHAPLKHLEASWNRYARRKVTMDEIREILNQE</sequence>
<evidence type="ECO:0000313" key="1">
    <source>
        <dbReference type="EMBL" id="GEK92196.1"/>
    </source>
</evidence>
<dbReference type="Proteomes" id="UP000321662">
    <property type="component" value="Unassembled WGS sequence"/>
</dbReference>
<evidence type="ECO:0000313" key="2">
    <source>
        <dbReference type="Proteomes" id="UP000321662"/>
    </source>
</evidence>
<dbReference type="OrthoDB" id="2165204at2"/>
<name>A0A511AVL6_9LACT</name>
<accession>A0A511AVL6</accession>